<proteinExistence type="predicted"/>
<comment type="caution">
    <text evidence="1">The sequence shown here is derived from an EMBL/GenBank/DDBJ whole genome shotgun (WGS) entry which is preliminary data.</text>
</comment>
<keyword evidence="2" id="KW-1185">Reference proteome</keyword>
<dbReference type="SUPFAM" id="SSF54001">
    <property type="entry name" value="Cysteine proteinases"/>
    <property type="match status" value="1"/>
</dbReference>
<dbReference type="EMBL" id="FXTZ01000006">
    <property type="protein sequence ID" value="SMP22536.1"/>
    <property type="molecule type" value="Genomic_DNA"/>
</dbReference>
<accession>A0ABY1P1C6</accession>
<dbReference type="PANTHER" id="PTHR32305">
    <property type="match status" value="1"/>
</dbReference>
<dbReference type="NCBIfam" id="TIGR03696">
    <property type="entry name" value="Rhs_assc_core"/>
    <property type="match status" value="1"/>
</dbReference>
<name>A0ABY1P1C6_9FLAO</name>
<evidence type="ECO:0000313" key="2">
    <source>
        <dbReference type="Proteomes" id="UP001157960"/>
    </source>
</evidence>
<reference evidence="1 2" key="1">
    <citation type="submission" date="2017-05" db="EMBL/GenBank/DDBJ databases">
        <authorList>
            <person name="Varghese N."/>
            <person name="Submissions S."/>
        </authorList>
    </citation>
    <scope>NUCLEOTIDE SEQUENCE [LARGE SCALE GENOMIC DNA]</scope>
    <source>
        <strain evidence="1 2">DSM 28214</strain>
    </source>
</reference>
<dbReference type="Gene3D" id="2.180.10.10">
    <property type="entry name" value="RHS repeat-associated core"/>
    <property type="match status" value="1"/>
</dbReference>
<gene>
    <name evidence="1" type="ORF">SAMN06264346_106207</name>
</gene>
<dbReference type="Proteomes" id="UP001157960">
    <property type="component" value="Unassembled WGS sequence"/>
</dbReference>
<dbReference type="InterPro" id="IPR050708">
    <property type="entry name" value="T6SS_VgrG/RHS"/>
</dbReference>
<evidence type="ECO:0000313" key="1">
    <source>
        <dbReference type="EMBL" id="SMP22536.1"/>
    </source>
</evidence>
<dbReference type="InterPro" id="IPR022385">
    <property type="entry name" value="Rhs_assc_core"/>
</dbReference>
<dbReference type="PANTHER" id="PTHR32305:SF15">
    <property type="entry name" value="PROTEIN RHSA-RELATED"/>
    <property type="match status" value="1"/>
</dbReference>
<sequence length="294" mass="33223">MKHEGYNALAGNPSYQYKYNGKELQETGMYDYGARFYMPDIGRWGVVDPLAETSRRWSTYTYAFNNPIRFIDPDGMAPIDPPIKFSNKFVSNVLAGKSFSNYSNAVFAPGRILQGQSPLVFNCWHAAARQVEYGGNYRTANPSELASHRINMTNEYRPSTKQDIKVDVQKGVDMIINNLNEGKSVVVGVNYGVKSQSEEDNSNKATDHFVNVVGYGNDKKGYYFSYYDSAIEGGESAGTDTQNNRLYYNSKTNQFEDNSGIHGRKIIMSEVRETLDKSAKSKEVKTHNPYRQYP</sequence>
<protein>
    <submittedName>
        <fullName evidence="1">RHS repeat-associated core domain-containing protein</fullName>
    </submittedName>
</protein>
<dbReference type="InterPro" id="IPR038765">
    <property type="entry name" value="Papain-like_cys_pep_sf"/>
</dbReference>
<organism evidence="1 2">
    <name type="scientific">Chryseobacterium profundimaris</name>
    <dbReference type="NCBI Taxonomy" id="1387275"/>
    <lineage>
        <taxon>Bacteria</taxon>
        <taxon>Pseudomonadati</taxon>
        <taxon>Bacteroidota</taxon>
        <taxon>Flavobacteriia</taxon>
        <taxon>Flavobacteriales</taxon>
        <taxon>Weeksellaceae</taxon>
        <taxon>Chryseobacterium group</taxon>
        <taxon>Chryseobacterium</taxon>
    </lineage>
</organism>